<dbReference type="GO" id="GO:0005524">
    <property type="term" value="F:ATP binding"/>
    <property type="evidence" value="ECO:0007669"/>
    <property type="project" value="UniProtKB-KW"/>
</dbReference>
<keyword evidence="2 4" id="KW-0067">ATP-binding</keyword>
<dbReference type="InterPro" id="IPR003439">
    <property type="entry name" value="ABC_transporter-like_ATP-bd"/>
</dbReference>
<keyword evidence="1" id="KW-0547">Nucleotide-binding</keyword>
<proteinExistence type="predicted"/>
<dbReference type="OrthoDB" id="5296765at2"/>
<dbReference type="PROSITE" id="PS50893">
    <property type="entry name" value="ABC_TRANSPORTER_2"/>
    <property type="match status" value="1"/>
</dbReference>
<dbReference type="GO" id="GO:0016887">
    <property type="term" value="F:ATP hydrolysis activity"/>
    <property type="evidence" value="ECO:0007669"/>
    <property type="project" value="InterPro"/>
</dbReference>
<dbReference type="Proteomes" id="UP000235598">
    <property type="component" value="Unassembled WGS sequence"/>
</dbReference>
<evidence type="ECO:0000313" key="4">
    <source>
        <dbReference type="EMBL" id="PMD05479.1"/>
    </source>
</evidence>
<dbReference type="PANTHER" id="PTHR42794">
    <property type="entry name" value="HEMIN IMPORT ATP-BINDING PROTEIN HMUV"/>
    <property type="match status" value="1"/>
</dbReference>
<dbReference type="SMART" id="SM00382">
    <property type="entry name" value="AAA"/>
    <property type="match status" value="1"/>
</dbReference>
<dbReference type="PANTHER" id="PTHR42794:SF2">
    <property type="entry name" value="ABC TRANSPORTER ATP-BINDING PROTEIN"/>
    <property type="match status" value="1"/>
</dbReference>
<dbReference type="EMBL" id="PNHK01000002">
    <property type="protein sequence ID" value="PMD05479.1"/>
    <property type="molecule type" value="Genomic_DNA"/>
</dbReference>
<accession>A0A2N6VN12</accession>
<evidence type="ECO:0000256" key="2">
    <source>
        <dbReference type="ARBA" id="ARBA00022840"/>
    </source>
</evidence>
<reference evidence="4 5" key="1">
    <citation type="submission" date="2017-09" db="EMBL/GenBank/DDBJ databases">
        <title>Bacterial strain isolated from the female urinary microbiota.</title>
        <authorList>
            <person name="Thomas-White K."/>
            <person name="Kumar N."/>
            <person name="Forster S."/>
            <person name="Putonti C."/>
            <person name="Lawley T."/>
            <person name="Wolfe A.J."/>
        </authorList>
    </citation>
    <scope>NUCLEOTIDE SEQUENCE [LARGE SCALE GENOMIC DNA]</scope>
    <source>
        <strain evidence="4 5">UMB1301</strain>
    </source>
</reference>
<dbReference type="PROSITE" id="PS00211">
    <property type="entry name" value="ABC_TRANSPORTER_1"/>
    <property type="match status" value="1"/>
</dbReference>
<gene>
    <name evidence="4" type="ORF">CJ199_05540</name>
</gene>
<dbReference type="InterPro" id="IPR017871">
    <property type="entry name" value="ABC_transporter-like_CS"/>
</dbReference>
<organism evidence="4 5">
    <name type="scientific">Brevibacterium paucivorans</name>
    <dbReference type="NCBI Taxonomy" id="170994"/>
    <lineage>
        <taxon>Bacteria</taxon>
        <taxon>Bacillati</taxon>
        <taxon>Actinomycetota</taxon>
        <taxon>Actinomycetes</taxon>
        <taxon>Micrococcales</taxon>
        <taxon>Brevibacteriaceae</taxon>
        <taxon>Brevibacterium</taxon>
    </lineage>
</organism>
<feature type="domain" description="ABC transporter" evidence="3">
    <location>
        <begin position="4"/>
        <end position="228"/>
    </location>
</feature>
<dbReference type="InterPro" id="IPR003593">
    <property type="entry name" value="AAA+_ATPase"/>
</dbReference>
<evidence type="ECO:0000256" key="1">
    <source>
        <dbReference type="ARBA" id="ARBA00022741"/>
    </source>
</evidence>
<dbReference type="AlphaFoldDB" id="A0A2N6VN12"/>
<sequence>MNELTIQNVSCRRGKTQILHNVSIKPCQPGSVTAVVGPNGAGKSTFLRCVAGLEKNYRPAHPEEILYLPQDPPPPSSLSVFESVLVAHQQGKSGIGHLRVTHSARCRVQEVIERLGLVEFANRAMDQLSGGQRQLVSLAQAVVRKPSVLLLDEPSSALDLRNQLVLLDHVLTFAREQPAVVIVAIHDLSHAARFADNVVVLHQGSVHSEGPGRDVITPLMLRDVYQVHSRVDICPDGGLSIDVSKAL</sequence>
<comment type="caution">
    <text evidence="4">The sequence shown here is derived from an EMBL/GenBank/DDBJ whole genome shotgun (WGS) entry which is preliminary data.</text>
</comment>
<dbReference type="Gene3D" id="3.40.50.300">
    <property type="entry name" value="P-loop containing nucleotide triphosphate hydrolases"/>
    <property type="match status" value="1"/>
</dbReference>
<dbReference type="SUPFAM" id="SSF52540">
    <property type="entry name" value="P-loop containing nucleoside triphosphate hydrolases"/>
    <property type="match status" value="1"/>
</dbReference>
<dbReference type="Pfam" id="PF00005">
    <property type="entry name" value="ABC_tran"/>
    <property type="match status" value="1"/>
</dbReference>
<evidence type="ECO:0000259" key="3">
    <source>
        <dbReference type="PROSITE" id="PS50893"/>
    </source>
</evidence>
<dbReference type="CDD" id="cd03214">
    <property type="entry name" value="ABC_Iron-Siderophores_B12_Hemin"/>
    <property type="match status" value="1"/>
</dbReference>
<evidence type="ECO:0000313" key="5">
    <source>
        <dbReference type="Proteomes" id="UP000235598"/>
    </source>
</evidence>
<name>A0A2N6VN12_9MICO</name>
<protein>
    <submittedName>
        <fullName evidence="4">ABC transporter ATP-binding protein</fullName>
    </submittedName>
</protein>
<dbReference type="RefSeq" id="WP_102238513.1">
    <property type="nucleotide sequence ID" value="NZ_PNHK01000002.1"/>
</dbReference>
<dbReference type="InterPro" id="IPR027417">
    <property type="entry name" value="P-loop_NTPase"/>
</dbReference>